<accession>A0AC35U1V6</accession>
<name>A0AC35U1V6_9BILA</name>
<dbReference type="WBParaSite" id="RSKR_0000658800.1">
    <property type="protein sequence ID" value="RSKR_0000658800.1"/>
    <property type="gene ID" value="RSKR_0000658800"/>
</dbReference>
<dbReference type="Proteomes" id="UP000095286">
    <property type="component" value="Unplaced"/>
</dbReference>
<evidence type="ECO:0000313" key="1">
    <source>
        <dbReference type="Proteomes" id="UP000095286"/>
    </source>
</evidence>
<sequence length="635" mass="68872">MQDRWMNIAYEDDELKPYQEPLKDSKDESRINRLIKAGANPAEIHNSLDNELFDDIHATYMFMGEAKTELEMGHFTTSSNDLLNMSLQTNSKAFSNAYRSSSAQVPNAKATRRSSQPEQAMHGTSGGTASARIPGSSGVPVALRAGGTSSRTPALSHQPGGTHMPSMYHNSNQTPQVSSSSSFRNNFVVPLAGKKGQVTGRTPIQNVINPIRGMPLRQPLTAPGEMKNIGSTSGRPTSFTTPAPQLRTSAAVAAVSLTAPSKPLMAISSNQPNLIPLQKSGSVSHTPKEPSIKEDEDERVELTSARQEEDSKTGSEHQTSSSTERHGLHQSPSMPPLMMRNMSAHEPSTESKMVKSATGAPIVNAQNATFTASPFPRNNKNRQTFHGKTDLSKTTNGTNGNHEEKEGDSEHPSTQNSITSNSRGLRFFDKLQKPFIKKRPGTIVGTTTETNRLALEAAASSRGSQGGPTPKTSNASQNGCDFSQRSGTVGPSSGVNLMRDLQSQGPYTSAPPTPITNSNAAHPTSPHHSDNEEVKPRSLRFTWSMKTTSALAPDVIMGEIRKVLEHNNCSFEQKERYLLLCMHGEVNSDSLVQWEMEVCKLPRLSLNGVRFKRMSGTSIGFKNIASQIAQELNLN</sequence>
<proteinExistence type="predicted"/>
<protein>
    <submittedName>
        <fullName evidence="2">Non-specific serine/threonine protein kinase</fullName>
    </submittedName>
</protein>
<organism evidence="1 2">
    <name type="scientific">Rhabditophanes sp. KR3021</name>
    <dbReference type="NCBI Taxonomy" id="114890"/>
    <lineage>
        <taxon>Eukaryota</taxon>
        <taxon>Metazoa</taxon>
        <taxon>Ecdysozoa</taxon>
        <taxon>Nematoda</taxon>
        <taxon>Chromadorea</taxon>
        <taxon>Rhabditida</taxon>
        <taxon>Tylenchina</taxon>
        <taxon>Panagrolaimomorpha</taxon>
        <taxon>Strongyloidoidea</taxon>
        <taxon>Alloionematidae</taxon>
        <taxon>Rhabditophanes</taxon>
    </lineage>
</organism>
<evidence type="ECO:0000313" key="2">
    <source>
        <dbReference type="WBParaSite" id="RSKR_0000658800.1"/>
    </source>
</evidence>
<reference evidence="2" key="1">
    <citation type="submission" date="2016-11" db="UniProtKB">
        <authorList>
            <consortium name="WormBaseParasite"/>
        </authorList>
    </citation>
    <scope>IDENTIFICATION</scope>
    <source>
        <strain evidence="2">KR3021</strain>
    </source>
</reference>